<evidence type="ECO:0000256" key="2">
    <source>
        <dbReference type="ARBA" id="ARBA00006218"/>
    </source>
</evidence>
<evidence type="ECO:0000313" key="8">
    <source>
        <dbReference type="EMBL" id="OCH92710.1"/>
    </source>
</evidence>
<keyword evidence="4 7" id="KW-0256">Endoplasmic reticulum</keyword>
<dbReference type="GO" id="GO:1990072">
    <property type="term" value="C:TRAPPIII protein complex"/>
    <property type="evidence" value="ECO:0007669"/>
    <property type="project" value="TreeGrafter"/>
</dbReference>
<comment type="subunit">
    <text evidence="7">Part of the multisubunit TRAPP (transport protein particle) complex.</text>
</comment>
<dbReference type="PANTHER" id="PTHR20902">
    <property type="entry name" value="41-2 PROTEIN ANTIGEN-RELATED"/>
    <property type="match status" value="1"/>
</dbReference>
<evidence type="ECO:0000256" key="6">
    <source>
        <dbReference type="ARBA" id="ARBA00023034"/>
    </source>
</evidence>
<dbReference type="PIRSF" id="PIRSF017479">
    <property type="entry name" value="TRAPP_I_complex_Trs31"/>
    <property type="match status" value="1"/>
</dbReference>
<organism evidence="8 9">
    <name type="scientific">Obba rivulosa</name>
    <dbReference type="NCBI Taxonomy" id="1052685"/>
    <lineage>
        <taxon>Eukaryota</taxon>
        <taxon>Fungi</taxon>
        <taxon>Dikarya</taxon>
        <taxon>Basidiomycota</taxon>
        <taxon>Agaricomycotina</taxon>
        <taxon>Agaricomycetes</taxon>
        <taxon>Polyporales</taxon>
        <taxon>Gelatoporiaceae</taxon>
        <taxon>Obba</taxon>
    </lineage>
</organism>
<dbReference type="FunFam" id="3.30.1380.20:FF:000002">
    <property type="entry name" value="Trafficking protein particle complex subunit"/>
    <property type="match status" value="1"/>
</dbReference>
<dbReference type="CDD" id="cd14943">
    <property type="entry name" value="TRAPPC5_Trs31"/>
    <property type="match status" value="1"/>
</dbReference>
<dbReference type="GO" id="GO:1990071">
    <property type="term" value="C:TRAPPII protein complex"/>
    <property type="evidence" value="ECO:0007669"/>
    <property type="project" value="TreeGrafter"/>
</dbReference>
<comment type="subcellular location">
    <subcellularLocation>
        <location evidence="1">Endoplasmic reticulum</location>
    </subcellularLocation>
    <subcellularLocation>
        <location evidence="7">Golgi apparatus</location>
        <location evidence="7">cis-Golgi network</location>
    </subcellularLocation>
</comment>
<accession>A0A8E2DLM5</accession>
<dbReference type="Pfam" id="PF04051">
    <property type="entry name" value="TRAPP"/>
    <property type="match status" value="1"/>
</dbReference>
<dbReference type="GO" id="GO:0006888">
    <property type="term" value="P:endoplasmic reticulum to Golgi vesicle-mediated transport"/>
    <property type="evidence" value="ECO:0007669"/>
    <property type="project" value="TreeGrafter"/>
</dbReference>
<dbReference type="PANTHER" id="PTHR20902:SF0">
    <property type="entry name" value="TRAFFICKING PROTEIN PARTICLE COMPLEX SUBUNIT 5"/>
    <property type="match status" value="1"/>
</dbReference>
<dbReference type="Proteomes" id="UP000250043">
    <property type="component" value="Unassembled WGS sequence"/>
</dbReference>
<evidence type="ECO:0000256" key="3">
    <source>
        <dbReference type="ARBA" id="ARBA00022448"/>
    </source>
</evidence>
<keyword evidence="5 7" id="KW-0931">ER-Golgi transport</keyword>
<sequence>MAYTQPQPHPRFSVLSSSSLSSLEHLSPIGSSTRFSLPSAPSINTASVPKPGQRPNIYDRNLNKTRAAEVSASAFAFLFSEMVQYTHKRVSGINDLERRLNTLGYRVGMRVLELMSWRAEGSAKAPKREIRFLPALMNIHTHVWRAVFGKPADAIEKSVQNPDEYMIIDNDPPITRHISVPRDMSSLSCSSFTAGIVEAVLDGLGFPARVTAHNTPTDQYPGRTTILIKLEQSVLDREEAMKP</sequence>
<evidence type="ECO:0000313" key="9">
    <source>
        <dbReference type="Proteomes" id="UP000250043"/>
    </source>
</evidence>
<dbReference type="SUPFAM" id="SSF111126">
    <property type="entry name" value="Ligand-binding domain in the NO signalling and Golgi transport"/>
    <property type="match status" value="1"/>
</dbReference>
<dbReference type="GO" id="GO:1990070">
    <property type="term" value="C:TRAPPI protein complex"/>
    <property type="evidence" value="ECO:0007669"/>
    <property type="project" value="TreeGrafter"/>
</dbReference>
<dbReference type="OrthoDB" id="10254842at2759"/>
<name>A0A8E2DLM5_9APHY</name>
<keyword evidence="3 7" id="KW-0813">Transport</keyword>
<comment type="similarity">
    <text evidence="2 7">Belongs to the TRAPP small subunits family. BET3 subfamily.</text>
</comment>
<proteinExistence type="inferred from homology"/>
<protein>
    <recommendedName>
        <fullName evidence="7">Trafficking protein particle complex subunit</fullName>
    </recommendedName>
</protein>
<dbReference type="InterPro" id="IPR024096">
    <property type="entry name" value="NO_sig/Golgi_transp_ligand-bd"/>
</dbReference>
<evidence type="ECO:0000256" key="7">
    <source>
        <dbReference type="PIRNR" id="PIRNR017479"/>
    </source>
</evidence>
<gene>
    <name evidence="8" type="ORF">OBBRIDRAFT_772965</name>
</gene>
<evidence type="ECO:0000256" key="1">
    <source>
        <dbReference type="ARBA" id="ARBA00004240"/>
    </source>
</evidence>
<keyword evidence="9" id="KW-1185">Reference proteome</keyword>
<reference evidence="8 9" key="1">
    <citation type="submission" date="2016-07" db="EMBL/GenBank/DDBJ databases">
        <title>Draft genome of the white-rot fungus Obba rivulosa 3A-2.</title>
        <authorList>
            <consortium name="DOE Joint Genome Institute"/>
            <person name="Miettinen O."/>
            <person name="Riley R."/>
            <person name="Acob R."/>
            <person name="Barry K."/>
            <person name="Cullen D."/>
            <person name="De Vries R."/>
            <person name="Hainaut M."/>
            <person name="Hatakka A."/>
            <person name="Henrissat B."/>
            <person name="Hilden K."/>
            <person name="Kuo R."/>
            <person name="Labutti K."/>
            <person name="Lipzen A."/>
            <person name="Makela M.R."/>
            <person name="Sandor L."/>
            <person name="Spatafora J.W."/>
            <person name="Grigoriev I.V."/>
            <person name="Hibbett D.S."/>
        </authorList>
    </citation>
    <scope>NUCLEOTIDE SEQUENCE [LARGE SCALE GENOMIC DNA]</scope>
    <source>
        <strain evidence="8 9">3A-2</strain>
    </source>
</reference>
<dbReference type="Gene3D" id="3.30.1380.20">
    <property type="entry name" value="Trafficking protein particle complex subunit 3"/>
    <property type="match status" value="1"/>
</dbReference>
<dbReference type="GO" id="GO:0005783">
    <property type="term" value="C:endoplasmic reticulum"/>
    <property type="evidence" value="ECO:0007669"/>
    <property type="project" value="UniProtKB-SubCell"/>
</dbReference>
<evidence type="ECO:0000256" key="5">
    <source>
        <dbReference type="ARBA" id="ARBA00022892"/>
    </source>
</evidence>
<evidence type="ECO:0000256" key="4">
    <source>
        <dbReference type="ARBA" id="ARBA00022824"/>
    </source>
</evidence>
<keyword evidence="6 7" id="KW-0333">Golgi apparatus</keyword>
<dbReference type="AlphaFoldDB" id="A0A8E2DLM5"/>
<dbReference type="EMBL" id="KV722365">
    <property type="protein sequence ID" value="OCH92710.1"/>
    <property type="molecule type" value="Genomic_DNA"/>
</dbReference>
<dbReference type="InterPro" id="IPR007194">
    <property type="entry name" value="TRAPP_component"/>
</dbReference>
<dbReference type="InterPro" id="IPR016696">
    <property type="entry name" value="TRAPP-I_su5"/>
</dbReference>